<evidence type="ECO:0000256" key="1">
    <source>
        <dbReference type="ARBA" id="ARBA00011073"/>
    </source>
</evidence>
<keyword evidence="3 6" id="KW-0378">Hydrolase</keyword>
<accession>A0A1H9C8S4</accession>
<dbReference type="Gene3D" id="3.40.50.200">
    <property type="entry name" value="Peptidase S8/S53 domain"/>
    <property type="match status" value="1"/>
</dbReference>
<feature type="active site" description="Charge relay system" evidence="5 6">
    <location>
        <position position="268"/>
    </location>
</feature>
<dbReference type="PRINTS" id="PR00723">
    <property type="entry name" value="SUBTILISIN"/>
</dbReference>
<feature type="domain" description="Peptidase S8/S53" evidence="8">
    <location>
        <begin position="259"/>
        <end position="509"/>
    </location>
</feature>
<dbReference type="InterPro" id="IPR015500">
    <property type="entry name" value="Peptidase_S8_subtilisin-rel"/>
</dbReference>
<evidence type="ECO:0000256" key="7">
    <source>
        <dbReference type="RuleBase" id="RU003355"/>
    </source>
</evidence>
<feature type="active site" description="Charge relay system" evidence="5 6">
    <location>
        <position position="300"/>
    </location>
</feature>
<dbReference type="GO" id="GO:0004252">
    <property type="term" value="F:serine-type endopeptidase activity"/>
    <property type="evidence" value="ECO:0007669"/>
    <property type="project" value="UniProtKB-UniRule"/>
</dbReference>
<dbReference type="GO" id="GO:0006508">
    <property type="term" value="P:proteolysis"/>
    <property type="evidence" value="ECO:0007669"/>
    <property type="project" value="UniProtKB-KW"/>
</dbReference>
<dbReference type="InterPro" id="IPR000209">
    <property type="entry name" value="Peptidase_S8/S53_dom"/>
</dbReference>
<comment type="similarity">
    <text evidence="1 6 7">Belongs to the peptidase S8 family.</text>
</comment>
<keyword evidence="2 6" id="KW-0645">Protease</keyword>
<reference evidence="10" key="1">
    <citation type="submission" date="2016-10" db="EMBL/GenBank/DDBJ databases">
        <authorList>
            <person name="Varghese N."/>
            <person name="Submissions S."/>
        </authorList>
    </citation>
    <scope>NUCLEOTIDE SEQUENCE [LARGE SCALE GENOMIC DNA]</scope>
    <source>
        <strain evidence="10">CGMCC 4.578</strain>
    </source>
</reference>
<feature type="active site" description="Charge relay system" evidence="5 6">
    <location>
        <position position="468"/>
    </location>
</feature>
<dbReference type="InterPro" id="IPR013783">
    <property type="entry name" value="Ig-like_fold"/>
</dbReference>
<dbReference type="PANTHER" id="PTHR43806:SF11">
    <property type="entry name" value="CEREVISIN-RELATED"/>
    <property type="match status" value="1"/>
</dbReference>
<dbReference type="InterPro" id="IPR036852">
    <property type="entry name" value="Peptidase_S8/S53_dom_sf"/>
</dbReference>
<evidence type="ECO:0000256" key="3">
    <source>
        <dbReference type="ARBA" id="ARBA00022801"/>
    </source>
</evidence>
<evidence type="ECO:0000256" key="2">
    <source>
        <dbReference type="ARBA" id="ARBA00022670"/>
    </source>
</evidence>
<evidence type="ECO:0000313" key="9">
    <source>
        <dbReference type="EMBL" id="SEP97381.1"/>
    </source>
</evidence>
<dbReference type="Proteomes" id="UP000199028">
    <property type="component" value="Unassembled WGS sequence"/>
</dbReference>
<dbReference type="EMBL" id="FOFT01000001">
    <property type="protein sequence ID" value="SEP97381.1"/>
    <property type="molecule type" value="Genomic_DNA"/>
</dbReference>
<gene>
    <name evidence="9" type="ORF">SAMN05216195_101710</name>
</gene>
<evidence type="ECO:0000256" key="6">
    <source>
        <dbReference type="PROSITE-ProRule" id="PRU01240"/>
    </source>
</evidence>
<dbReference type="OrthoDB" id="9795680at2"/>
<dbReference type="PROSITE" id="PS00137">
    <property type="entry name" value="SUBTILASE_HIS"/>
    <property type="match status" value="1"/>
</dbReference>
<dbReference type="InterPro" id="IPR050131">
    <property type="entry name" value="Peptidase_S8_subtilisin-like"/>
</dbReference>
<keyword evidence="4 6" id="KW-0720">Serine protease</keyword>
<dbReference type="PROSITE" id="PS00136">
    <property type="entry name" value="SUBTILASE_ASP"/>
    <property type="match status" value="1"/>
</dbReference>
<name>A0A1H9C8S4_9PSEU</name>
<dbReference type="PROSITE" id="PS00138">
    <property type="entry name" value="SUBTILASE_SER"/>
    <property type="match status" value="1"/>
</dbReference>
<dbReference type="Gene3D" id="2.60.40.10">
    <property type="entry name" value="Immunoglobulins"/>
    <property type="match status" value="1"/>
</dbReference>
<keyword evidence="10" id="KW-1185">Reference proteome</keyword>
<dbReference type="Pfam" id="PF00082">
    <property type="entry name" value="Peptidase_S8"/>
    <property type="match status" value="1"/>
</dbReference>
<organism evidence="9 10">
    <name type="scientific">Lentzea flaviverrucosa</name>
    <dbReference type="NCBI Taxonomy" id="200379"/>
    <lineage>
        <taxon>Bacteria</taxon>
        <taxon>Bacillati</taxon>
        <taxon>Actinomycetota</taxon>
        <taxon>Actinomycetes</taxon>
        <taxon>Pseudonocardiales</taxon>
        <taxon>Pseudonocardiaceae</taxon>
        <taxon>Lentzea</taxon>
    </lineage>
</organism>
<sequence length="1123" mass="116772">MLNDPAHDCETAGAVLGIATAESERHPSIRTDAQNQRNKATLCGISVTEGNIALGDAEHGEFALKKSILAAGLAAAVGVTTAAVPAAMGETTAAHRIDAGGGLTTTVTLITGDLVHVSNGKVQAQAAKGREGVRFHHYTDDRGDLHVIPLDAQPQITAGTLDRRLFDVSLLARSGYDDAGRDTIPLIVQGGAALRSADAKSLPSIGAYAVKADKKGGFWSAARTTGAAKVWLDGKITASLDRSAAQIGAPQAWQQGFTGSGATVAVLDTGIDSTHPDLQGAVVEEKNFTPAATTDDKFGHGTHVASTITGDGKYKGIAPDAKLFNGKVLDDNGGGSESGVIEGMEWAAAKADVVNMSLGTNAPSDGTDLVSQAVNRLTAEHGALFVVSAGNSGGPVASPAAADAALTVGAVDRTDKLADFSSRGPRVGDGAIKPDITAPGVDIVAAKAKNGVIGTPVGEGHVSLSGTSMAAPHVAGAAAILAAKNPTWSAQDIKTALMNSAKPYADSGVFDQGAGRVDVARAVTTSPVATPASVGFGTALWPHDDDQPITKEITYRNTGTEPLTLDLTVAEQKPAADGLFSVSPAKLTVPAGGTAEAAVTADTRVAVPDGVYGAAIVASNGVRVPIGVHKEPESYELTLSYIGHDGKPADAWRYLLLGYDRRTFVEGAAPTGTAKIRVPKGKYLVSTFFDTPSGDPAARNKLTVAYEPSVEITGTKTLIFDARTASEPSITVDRQDVTQASGSLSVQLDTGDFGFSSGWGTASWTDFYVHPSATSAEGFTWSASSVLAKQNAEGTFYGSPYQFHSQAAGREELPSAIRHSDRERDMAQVDATLKARLPGSSGNRNNGVYGPLPFKLKEFYTPGVAWNRSLSEEFGPAAPPTFVAEVNPKTFQRGAKSTEQWNTAVFGPAFPAVPAEATGGWAGRLGDQLFVNTQLFADGTGERQTIDFGNAEGGTRLTANGEVVAESAEPGYLYAPVPAAKTTYQLHTEGNRTGPSSKVTADWTFSSDTVPGERAKALPLLAVRFEPKLDDHNQGRAGSVLTVPVTVQRNGAKADVTHVRTPQVEVSYDEGKTWQRTIVFKAGDKWLLTLVHPKNAKSVSFKAKTGDAQGSVDQTVIQAYTLK</sequence>
<dbReference type="AlphaFoldDB" id="A0A1H9C8S4"/>
<proteinExistence type="inferred from homology"/>
<evidence type="ECO:0000256" key="4">
    <source>
        <dbReference type="ARBA" id="ARBA00022825"/>
    </source>
</evidence>
<evidence type="ECO:0000259" key="8">
    <source>
        <dbReference type="Pfam" id="PF00082"/>
    </source>
</evidence>
<dbReference type="InterPro" id="IPR022398">
    <property type="entry name" value="Peptidase_S8_His-AS"/>
</dbReference>
<dbReference type="SUPFAM" id="SSF52743">
    <property type="entry name" value="Subtilisin-like"/>
    <property type="match status" value="1"/>
</dbReference>
<protein>
    <submittedName>
        <fullName evidence="9">Serine protease, subtilisin family</fullName>
    </submittedName>
</protein>
<dbReference type="PANTHER" id="PTHR43806">
    <property type="entry name" value="PEPTIDASE S8"/>
    <property type="match status" value="1"/>
</dbReference>
<dbReference type="PROSITE" id="PS51892">
    <property type="entry name" value="SUBTILASE"/>
    <property type="match status" value="1"/>
</dbReference>
<dbReference type="GO" id="GO:0005975">
    <property type="term" value="P:carbohydrate metabolic process"/>
    <property type="evidence" value="ECO:0007669"/>
    <property type="project" value="UniProtKB-ARBA"/>
</dbReference>
<dbReference type="InterPro" id="IPR023827">
    <property type="entry name" value="Peptidase_S8_Asp-AS"/>
</dbReference>
<dbReference type="InterPro" id="IPR023828">
    <property type="entry name" value="Peptidase_S8_Ser-AS"/>
</dbReference>
<evidence type="ECO:0000313" key="10">
    <source>
        <dbReference type="Proteomes" id="UP000199028"/>
    </source>
</evidence>
<evidence type="ECO:0000256" key="5">
    <source>
        <dbReference type="PIRSR" id="PIRSR615500-1"/>
    </source>
</evidence>